<dbReference type="EMBL" id="AHFL01000062">
    <property type="protein sequence ID" value="EOO61581.1"/>
    <property type="molecule type" value="Genomic_DNA"/>
</dbReference>
<evidence type="ECO:0000313" key="3">
    <source>
        <dbReference type="Proteomes" id="UP000014023"/>
    </source>
</evidence>
<proteinExistence type="predicted"/>
<dbReference type="Proteomes" id="UP000014023">
    <property type="component" value="Unassembled WGS sequence"/>
</dbReference>
<accession>A0A9W5PYF6</accession>
<reference evidence="2 3" key="1">
    <citation type="submission" date="2012-12" db="EMBL/GenBank/DDBJ databases">
        <title>The Genome Sequence of Bacillus cereus VD196.</title>
        <authorList>
            <consortium name="The Broad Institute Genome Sequencing Platform"/>
            <consortium name="The Broad Institute Genome Sequencing Center for Infectious Disease"/>
            <person name="Feldgarden M."/>
            <person name="Van der Auwera G.A."/>
            <person name="Mahillon J."/>
            <person name="Duprez V."/>
            <person name="Timmery S."/>
            <person name="Mattelet C."/>
            <person name="Dierick K."/>
            <person name="Sun M."/>
            <person name="Yu Z."/>
            <person name="Zhu L."/>
            <person name="Hu X."/>
            <person name="Shank E.B."/>
            <person name="Swiecicka I."/>
            <person name="Hansen B.M."/>
            <person name="Andrup L."/>
            <person name="Walker B."/>
            <person name="Young S.K."/>
            <person name="Zeng Q."/>
            <person name="Gargeya S."/>
            <person name="Fitzgerald M."/>
            <person name="Haas B."/>
            <person name="Abouelleil A."/>
            <person name="Alvarado L."/>
            <person name="Arachchi H.M."/>
            <person name="Berlin A.M."/>
            <person name="Chapman S.B."/>
            <person name="Dewar J."/>
            <person name="Goldberg J."/>
            <person name="Griggs A."/>
            <person name="Gujja S."/>
            <person name="Hansen M."/>
            <person name="Howarth C."/>
            <person name="Imamovic A."/>
            <person name="Larimer J."/>
            <person name="McCowan C."/>
            <person name="Murphy C."/>
            <person name="Neiman D."/>
            <person name="Pearson M."/>
            <person name="Priest M."/>
            <person name="Roberts A."/>
            <person name="Saif S."/>
            <person name="Shea T."/>
            <person name="Sisk P."/>
            <person name="Sykes S."/>
            <person name="Wortman J."/>
            <person name="Nusbaum C."/>
            <person name="Birren B."/>
        </authorList>
    </citation>
    <scope>NUCLEOTIDE SEQUENCE [LARGE SCALE GENOMIC DNA]</scope>
    <source>
        <strain evidence="2 3">VD196</strain>
    </source>
</reference>
<sequence>MGNKRVKKRMDQLKTVNVITTMAIVATTLFTPITHVLPGKYNVVHAEQEVAENYVINWGQYLQEININPSTDGKKSTIQVGVSMREYPAVDSLYLEVDGQLYDLEKQNKLPTSYGKLYEVENVSLTAGSTIRVFVRKAKEESKQVDFTLTRIPVDTEVLQGKRQKINILKEQNIKGFTLYKQNGAKTSDEKAPEAPSVNKVADQDISVTGMGKKGATVKVIVDGQETGTGKVDAEG</sequence>
<evidence type="ECO:0000259" key="1">
    <source>
        <dbReference type="Pfam" id="PF17936"/>
    </source>
</evidence>
<comment type="caution">
    <text evidence="2">The sequence shown here is derived from an EMBL/GenBank/DDBJ whole genome shotgun (WGS) entry which is preliminary data.</text>
</comment>
<dbReference type="RefSeq" id="WP_016126079.1">
    <property type="nucleotide sequence ID" value="NZ_KB976270.1"/>
</dbReference>
<organism evidence="2 3">
    <name type="scientific">Bacillus cereus VD196</name>
    <dbReference type="NCBI Taxonomy" id="1053243"/>
    <lineage>
        <taxon>Bacteria</taxon>
        <taxon>Bacillati</taxon>
        <taxon>Bacillota</taxon>
        <taxon>Bacilli</taxon>
        <taxon>Bacillales</taxon>
        <taxon>Bacillaceae</taxon>
        <taxon>Bacillus</taxon>
        <taxon>Bacillus cereus group</taxon>
    </lineage>
</organism>
<gene>
    <name evidence="2" type="ORF">IKE_05854</name>
</gene>
<feature type="domain" description="Bacterial Ig" evidence="1">
    <location>
        <begin position="192"/>
        <end position="236"/>
    </location>
</feature>
<dbReference type="InterPro" id="IPR041498">
    <property type="entry name" value="Big_6"/>
</dbReference>
<feature type="non-terminal residue" evidence="2">
    <location>
        <position position="236"/>
    </location>
</feature>
<dbReference type="AlphaFoldDB" id="A0A9W5PYF6"/>
<name>A0A9W5PYF6_BACCE</name>
<protein>
    <recommendedName>
        <fullName evidence="1">Bacterial Ig domain-containing protein</fullName>
    </recommendedName>
</protein>
<dbReference type="Pfam" id="PF17936">
    <property type="entry name" value="Big_6"/>
    <property type="match status" value="1"/>
</dbReference>
<evidence type="ECO:0000313" key="2">
    <source>
        <dbReference type="EMBL" id="EOO61581.1"/>
    </source>
</evidence>